<evidence type="ECO:0000256" key="5">
    <source>
        <dbReference type="SAM" id="Phobius"/>
    </source>
</evidence>
<keyword evidence="4 5" id="KW-0472">Membrane</keyword>
<feature type="domain" description="Sodium/calcium exchanger membrane region" evidence="6">
    <location>
        <begin position="210"/>
        <end position="354"/>
    </location>
</feature>
<organism evidence="7">
    <name type="scientific">Archaeoglobus fulgidus</name>
    <dbReference type="NCBI Taxonomy" id="2234"/>
    <lineage>
        <taxon>Archaea</taxon>
        <taxon>Methanobacteriati</taxon>
        <taxon>Methanobacteriota</taxon>
        <taxon>Archaeoglobi</taxon>
        <taxon>Archaeoglobales</taxon>
        <taxon>Archaeoglobaceae</taxon>
        <taxon>Archaeoglobus</taxon>
    </lineage>
</organism>
<proteinExistence type="predicted"/>
<evidence type="ECO:0000256" key="3">
    <source>
        <dbReference type="ARBA" id="ARBA00022989"/>
    </source>
</evidence>
<feature type="domain" description="Sodium/calcium exchanger membrane region" evidence="6">
    <location>
        <begin position="41"/>
        <end position="181"/>
    </location>
</feature>
<keyword evidence="3 5" id="KW-1133">Transmembrane helix</keyword>
<evidence type="ECO:0000256" key="2">
    <source>
        <dbReference type="ARBA" id="ARBA00022692"/>
    </source>
</evidence>
<dbReference type="GO" id="GO:0016020">
    <property type="term" value="C:membrane"/>
    <property type="evidence" value="ECO:0007669"/>
    <property type="project" value="UniProtKB-SubCell"/>
</dbReference>
<feature type="transmembrane region" description="Helical" evidence="5">
    <location>
        <begin position="286"/>
        <end position="305"/>
    </location>
</feature>
<accession>A0A7C3MBB5</accession>
<dbReference type="InterPro" id="IPR044880">
    <property type="entry name" value="NCX_ion-bd_dom_sf"/>
</dbReference>
<feature type="transmembrane region" description="Helical" evidence="5">
    <location>
        <begin position="138"/>
        <end position="155"/>
    </location>
</feature>
<dbReference type="GO" id="GO:0055085">
    <property type="term" value="P:transmembrane transport"/>
    <property type="evidence" value="ECO:0007669"/>
    <property type="project" value="InterPro"/>
</dbReference>
<evidence type="ECO:0000259" key="6">
    <source>
        <dbReference type="Pfam" id="PF01699"/>
    </source>
</evidence>
<feature type="transmembrane region" description="Helical" evidence="5">
    <location>
        <begin position="107"/>
        <end position="126"/>
    </location>
</feature>
<name>A0A7C3MBB5_ARCFL</name>
<dbReference type="Gene3D" id="1.20.1420.30">
    <property type="entry name" value="NCX, central ion-binding region"/>
    <property type="match status" value="1"/>
</dbReference>
<reference evidence="7" key="1">
    <citation type="journal article" date="2020" name="mSystems">
        <title>Genome- and Community-Level Interaction Insights into Carbon Utilization and Element Cycling Functions of Hydrothermarchaeota in Hydrothermal Sediment.</title>
        <authorList>
            <person name="Zhou Z."/>
            <person name="Liu Y."/>
            <person name="Xu W."/>
            <person name="Pan J."/>
            <person name="Luo Z.H."/>
            <person name="Li M."/>
        </authorList>
    </citation>
    <scope>NUCLEOTIDE SEQUENCE [LARGE SCALE GENOMIC DNA]</scope>
    <source>
        <strain evidence="7">SpSt-87</strain>
    </source>
</reference>
<feature type="transmembrane region" description="Helical" evidence="5">
    <location>
        <begin position="248"/>
        <end position="266"/>
    </location>
</feature>
<evidence type="ECO:0000256" key="1">
    <source>
        <dbReference type="ARBA" id="ARBA00004141"/>
    </source>
</evidence>
<keyword evidence="2 5" id="KW-0812">Transmembrane</keyword>
<evidence type="ECO:0000256" key="4">
    <source>
        <dbReference type="ARBA" id="ARBA00023136"/>
    </source>
</evidence>
<gene>
    <name evidence="7" type="ORF">ENW66_04375</name>
</gene>
<sequence length="394" mass="44012">MDFRKEKLQLLFISLLSLPWLISFILNYHHPPLIQTFLSGMAVVSASFLISWAAETAEKDVPRSFSLAVVALLAVLPEYAVDGYFAWMAGRVGGDYVHYATANMTGANRLLVGIGWSLIAFLAFKAMKTREVELDEGIRLEIFFLLLATIYAFTLPLKNSISPFDAIVFVSLFAFYVFLATKAEREEVEMYGVPAYLCTLKTEKRRSAVVLLFLFAGSVILMSVEAFAEGLLETSKIFGIDEFLAVQWIAPLASESPELIVASYFVKRLRVTASMNALISSKVNQWTLLIGTIAVIYSISAFKLQSLPLDERQSEEVLLTAAQSLFAVAILLDLKISWKEALALFILFTVQLIFPGVEVRYIISAVYIILALPILIRKRQEVVKSFRTVRGLIS</sequence>
<evidence type="ECO:0000313" key="7">
    <source>
        <dbReference type="EMBL" id="HFW32173.1"/>
    </source>
</evidence>
<feature type="transmembrane region" description="Helical" evidence="5">
    <location>
        <begin position="65"/>
        <end position="87"/>
    </location>
</feature>
<dbReference type="Pfam" id="PF01699">
    <property type="entry name" value="Na_Ca_ex"/>
    <property type="match status" value="2"/>
</dbReference>
<comment type="caution">
    <text evidence="7">The sequence shown here is derived from an EMBL/GenBank/DDBJ whole genome shotgun (WGS) entry which is preliminary data.</text>
</comment>
<protein>
    <submittedName>
        <fullName evidence="7">Sodium:calcium antiporter</fullName>
    </submittedName>
</protein>
<dbReference type="AlphaFoldDB" id="A0A7C3MBB5"/>
<feature type="transmembrane region" description="Helical" evidence="5">
    <location>
        <begin position="362"/>
        <end position="377"/>
    </location>
</feature>
<feature type="transmembrane region" description="Helical" evidence="5">
    <location>
        <begin position="161"/>
        <end position="180"/>
    </location>
</feature>
<comment type="subcellular location">
    <subcellularLocation>
        <location evidence="1">Membrane</location>
        <topology evidence="1">Multi-pass membrane protein</topology>
    </subcellularLocation>
</comment>
<dbReference type="InterPro" id="IPR004837">
    <property type="entry name" value="NaCa_Exmemb"/>
</dbReference>
<feature type="transmembrane region" description="Helical" evidence="5">
    <location>
        <begin position="209"/>
        <end position="228"/>
    </location>
</feature>
<dbReference type="EMBL" id="DTLB01000023">
    <property type="protein sequence ID" value="HFW32173.1"/>
    <property type="molecule type" value="Genomic_DNA"/>
</dbReference>
<feature type="transmembrane region" description="Helical" evidence="5">
    <location>
        <begin position="33"/>
        <end position="53"/>
    </location>
</feature>